<dbReference type="SUPFAM" id="SSF90123">
    <property type="entry name" value="ABC transporter transmembrane region"/>
    <property type="match status" value="1"/>
</dbReference>
<dbReference type="PANTHER" id="PTHR43394">
    <property type="entry name" value="ATP-DEPENDENT PERMEASE MDL1, MITOCHONDRIAL"/>
    <property type="match status" value="1"/>
</dbReference>
<comment type="subcellular location">
    <subcellularLocation>
        <location evidence="1">Membrane</location>
        <topology evidence="1">Multi-pass membrane protein</topology>
    </subcellularLocation>
</comment>
<dbReference type="SMART" id="SM00382">
    <property type="entry name" value="AAA"/>
    <property type="match status" value="1"/>
</dbReference>
<dbReference type="PROSITE" id="PS00211">
    <property type="entry name" value="ABC_TRANSPORTER_1"/>
    <property type="match status" value="1"/>
</dbReference>
<dbReference type="FunFam" id="3.40.50.300:FF:000836">
    <property type="entry name" value="ABC transporter B family member 25"/>
    <property type="match status" value="1"/>
</dbReference>
<dbReference type="GO" id="GO:0140359">
    <property type="term" value="F:ABC-type transporter activity"/>
    <property type="evidence" value="ECO:0007669"/>
    <property type="project" value="InterPro"/>
</dbReference>
<keyword evidence="7 8" id="KW-0472">Membrane</keyword>
<organism evidence="11 12">
    <name type="scientific">Rotaria sordida</name>
    <dbReference type="NCBI Taxonomy" id="392033"/>
    <lineage>
        <taxon>Eukaryota</taxon>
        <taxon>Metazoa</taxon>
        <taxon>Spiralia</taxon>
        <taxon>Gnathifera</taxon>
        <taxon>Rotifera</taxon>
        <taxon>Eurotatoria</taxon>
        <taxon>Bdelloidea</taxon>
        <taxon>Philodinida</taxon>
        <taxon>Philodinidae</taxon>
        <taxon>Rotaria</taxon>
    </lineage>
</organism>
<dbReference type="Proteomes" id="UP000663864">
    <property type="component" value="Unassembled WGS sequence"/>
</dbReference>
<dbReference type="GO" id="GO:0016020">
    <property type="term" value="C:membrane"/>
    <property type="evidence" value="ECO:0007669"/>
    <property type="project" value="UniProtKB-SubCell"/>
</dbReference>
<keyword evidence="5" id="KW-0067">ATP-binding</keyword>
<evidence type="ECO:0000313" key="11">
    <source>
        <dbReference type="EMBL" id="CAF1243777.1"/>
    </source>
</evidence>
<feature type="non-terminal residue" evidence="11">
    <location>
        <position position="1"/>
    </location>
</feature>
<comment type="caution">
    <text evidence="11">The sequence shown here is derived from an EMBL/GenBank/DDBJ whole genome shotgun (WGS) entry which is preliminary data.</text>
</comment>
<evidence type="ECO:0000259" key="9">
    <source>
        <dbReference type="PROSITE" id="PS50893"/>
    </source>
</evidence>
<dbReference type="InterPro" id="IPR011527">
    <property type="entry name" value="ABC1_TM_dom"/>
</dbReference>
<dbReference type="InterPro" id="IPR039421">
    <property type="entry name" value="Type_1_exporter"/>
</dbReference>
<evidence type="ECO:0000256" key="3">
    <source>
        <dbReference type="ARBA" id="ARBA00022692"/>
    </source>
</evidence>
<keyword evidence="3 8" id="KW-0812">Transmembrane</keyword>
<evidence type="ECO:0000256" key="4">
    <source>
        <dbReference type="ARBA" id="ARBA00022741"/>
    </source>
</evidence>
<keyword evidence="6 8" id="KW-1133">Transmembrane helix</keyword>
<keyword evidence="2" id="KW-0813">Transport</keyword>
<feature type="transmembrane region" description="Helical" evidence="8">
    <location>
        <begin position="35"/>
        <end position="52"/>
    </location>
</feature>
<gene>
    <name evidence="11" type="ORF">ZHD862_LOCUS25017</name>
</gene>
<proteinExistence type="predicted"/>
<evidence type="ECO:0000259" key="10">
    <source>
        <dbReference type="PROSITE" id="PS50929"/>
    </source>
</evidence>
<protein>
    <submittedName>
        <fullName evidence="11">Uncharacterized protein</fullName>
    </submittedName>
</protein>
<evidence type="ECO:0000256" key="7">
    <source>
        <dbReference type="ARBA" id="ARBA00023136"/>
    </source>
</evidence>
<name>A0A814ZMC1_9BILA</name>
<feature type="domain" description="ABC transporter" evidence="9">
    <location>
        <begin position="151"/>
        <end position="401"/>
    </location>
</feature>
<dbReference type="InterPro" id="IPR003439">
    <property type="entry name" value="ABC_transporter-like_ATP-bd"/>
</dbReference>
<dbReference type="Pfam" id="PF00664">
    <property type="entry name" value="ABC_membrane"/>
    <property type="match status" value="1"/>
</dbReference>
<evidence type="ECO:0000256" key="1">
    <source>
        <dbReference type="ARBA" id="ARBA00004141"/>
    </source>
</evidence>
<dbReference type="AlphaFoldDB" id="A0A814ZMC1"/>
<accession>A0A814ZMC1</accession>
<dbReference type="Gene3D" id="3.40.50.300">
    <property type="entry name" value="P-loop containing nucleotide triphosphate hydrolases"/>
    <property type="match status" value="2"/>
</dbReference>
<reference evidence="11" key="1">
    <citation type="submission" date="2021-02" db="EMBL/GenBank/DDBJ databases">
        <authorList>
            <person name="Nowell W R."/>
        </authorList>
    </citation>
    <scope>NUCLEOTIDE SEQUENCE</scope>
</reference>
<dbReference type="Gene3D" id="1.20.1560.10">
    <property type="entry name" value="ABC transporter type 1, transmembrane domain"/>
    <property type="match status" value="3"/>
</dbReference>
<dbReference type="InterPro" id="IPR036640">
    <property type="entry name" value="ABC1_TM_sf"/>
</dbReference>
<dbReference type="InterPro" id="IPR027417">
    <property type="entry name" value="P-loop_NTPase"/>
</dbReference>
<dbReference type="PANTHER" id="PTHR43394:SF1">
    <property type="entry name" value="ATP-BINDING CASSETTE SUB-FAMILY B MEMBER 10, MITOCHONDRIAL"/>
    <property type="match status" value="1"/>
</dbReference>
<dbReference type="GO" id="GO:0005524">
    <property type="term" value="F:ATP binding"/>
    <property type="evidence" value="ECO:0007669"/>
    <property type="project" value="UniProtKB-KW"/>
</dbReference>
<dbReference type="Pfam" id="PF00005">
    <property type="entry name" value="ABC_tran"/>
    <property type="match status" value="1"/>
</dbReference>
<sequence>MSKAVGFELSMLLAALFSIICSSCVALIINWKLTFAIACTMPFAIVGSYAFSKITVKESRNELDAYSKAGEIVQEVFSSLRSVLSLNGEKFEEKRYENELRPTRRSSVRKGAAFGLLNGWIYLEKNTSMNETQISQNSVSAEETININGDVKFDNVNFAYPARSDVLALQNLTLTARAGETTALVGSSGSGKSTCVSLLLRFYEPLSGRITINDRSITDCNFKQLRQKIGVVSQEPILFGTSIYENIRFGKENATRAEINEAARQATAHDFIIQLPNKYDTIVGERGVQLSGGEKQRIALARALVKQPALLLLDEATSALDNINEKIVQKALDQACKGLVFAYYIFALESVRCITTLTRQMSDSLSAAQSFFSLFDRTSAIDNSSTDGQQLSDFQGAIEFSEVKFAYPSRPTSCILDKFQLIIKSGELIT</sequence>
<evidence type="ECO:0000256" key="6">
    <source>
        <dbReference type="ARBA" id="ARBA00022989"/>
    </source>
</evidence>
<dbReference type="PROSITE" id="PS50893">
    <property type="entry name" value="ABC_TRANSPORTER_2"/>
    <property type="match status" value="1"/>
</dbReference>
<evidence type="ECO:0000313" key="12">
    <source>
        <dbReference type="Proteomes" id="UP000663864"/>
    </source>
</evidence>
<feature type="transmembrane region" description="Helical" evidence="8">
    <location>
        <begin position="12"/>
        <end position="29"/>
    </location>
</feature>
<dbReference type="InterPro" id="IPR003593">
    <property type="entry name" value="AAA+_ATPase"/>
</dbReference>
<feature type="domain" description="ABC transmembrane type-1" evidence="10">
    <location>
        <begin position="1"/>
        <end position="123"/>
    </location>
</feature>
<dbReference type="PROSITE" id="PS50929">
    <property type="entry name" value="ABC_TM1F"/>
    <property type="match status" value="1"/>
</dbReference>
<evidence type="ECO:0000256" key="8">
    <source>
        <dbReference type="SAM" id="Phobius"/>
    </source>
</evidence>
<dbReference type="SUPFAM" id="SSF52540">
    <property type="entry name" value="P-loop containing nucleoside triphosphate hydrolases"/>
    <property type="match status" value="1"/>
</dbReference>
<dbReference type="GO" id="GO:0016887">
    <property type="term" value="F:ATP hydrolysis activity"/>
    <property type="evidence" value="ECO:0007669"/>
    <property type="project" value="InterPro"/>
</dbReference>
<evidence type="ECO:0000256" key="5">
    <source>
        <dbReference type="ARBA" id="ARBA00022840"/>
    </source>
</evidence>
<dbReference type="EMBL" id="CAJNOT010001745">
    <property type="protein sequence ID" value="CAF1243777.1"/>
    <property type="molecule type" value="Genomic_DNA"/>
</dbReference>
<dbReference type="GO" id="GO:0005737">
    <property type="term" value="C:cytoplasm"/>
    <property type="evidence" value="ECO:0007669"/>
    <property type="project" value="UniProtKB-ARBA"/>
</dbReference>
<keyword evidence="4" id="KW-0547">Nucleotide-binding</keyword>
<evidence type="ECO:0000256" key="2">
    <source>
        <dbReference type="ARBA" id="ARBA00022448"/>
    </source>
</evidence>
<dbReference type="InterPro" id="IPR017871">
    <property type="entry name" value="ABC_transporter-like_CS"/>
</dbReference>